<dbReference type="SUPFAM" id="SSF56801">
    <property type="entry name" value="Acetyl-CoA synthetase-like"/>
    <property type="match status" value="1"/>
</dbReference>
<organism evidence="2 3">
    <name type="scientific">Oceanidesulfovibrio indonesiensis</name>
    <dbReference type="NCBI Taxonomy" id="54767"/>
    <lineage>
        <taxon>Bacteria</taxon>
        <taxon>Pseudomonadati</taxon>
        <taxon>Thermodesulfobacteriota</taxon>
        <taxon>Desulfovibrionia</taxon>
        <taxon>Desulfovibrionales</taxon>
        <taxon>Desulfovibrionaceae</taxon>
        <taxon>Oceanidesulfovibrio</taxon>
    </lineage>
</organism>
<dbReference type="GO" id="GO:0008218">
    <property type="term" value="P:bioluminescence"/>
    <property type="evidence" value="ECO:0007669"/>
    <property type="project" value="InterPro"/>
</dbReference>
<dbReference type="InterPro" id="IPR007534">
    <property type="entry name" value="LuxE"/>
</dbReference>
<sequence>MDKHSIIQRIRRFIADETTDDFDALARAICRWQYANLPTLAAFWDSLGWSPDSIDTYADIPAVGLGVFKKFEFFAGGDVVKTFRTSGTSGKGRGASIFDAADLELMNASILANAAQHFFPDGQKTRFFMLVPPPAMAPDVIMAYGMDHISRTWALAEPFCAVGPGRLLLDEGIQRLRQWADENVPVTIIGGSFGIVNFVEGLGKDNAVALPAGSRILDAGGFKGRSRELTRGEFVRICADFFAIPKDMCINLYGLTELASQFYSRGLQPKTPAHWTRVRVCNPLTLEETSPGGQGVPVLYDLANVARPMAILTDDLAQACDDFCFEIIGRASGSAPRGCSLNLEDVR</sequence>
<dbReference type="RefSeq" id="WP_144301565.1">
    <property type="nucleotide sequence ID" value="NZ_QMIE01000002.1"/>
</dbReference>
<evidence type="ECO:0000259" key="1">
    <source>
        <dbReference type="Pfam" id="PF04443"/>
    </source>
</evidence>
<dbReference type="InterPro" id="IPR042099">
    <property type="entry name" value="ANL_N_sf"/>
</dbReference>
<dbReference type="AlphaFoldDB" id="A0A7M3MIC3"/>
<comment type="caution">
    <text evidence="2">The sequence shown here is derived from an EMBL/GenBank/DDBJ whole genome shotgun (WGS) entry which is preliminary data.</text>
</comment>
<dbReference type="Proteomes" id="UP000448292">
    <property type="component" value="Unassembled WGS sequence"/>
</dbReference>
<dbReference type="Gene3D" id="3.40.50.12780">
    <property type="entry name" value="N-terminal domain of ligase-like"/>
    <property type="match status" value="1"/>
</dbReference>
<dbReference type="GO" id="GO:0047474">
    <property type="term" value="F:long-chain fatty acid--protein ligase activity"/>
    <property type="evidence" value="ECO:0007669"/>
    <property type="project" value="InterPro"/>
</dbReference>
<dbReference type="EMBL" id="QMIE01000002">
    <property type="protein sequence ID" value="TVM19207.1"/>
    <property type="molecule type" value="Genomic_DNA"/>
</dbReference>
<dbReference type="Pfam" id="PF04443">
    <property type="entry name" value="LuxE"/>
    <property type="match status" value="1"/>
</dbReference>
<dbReference type="OrthoDB" id="182577at2"/>
<feature type="domain" description="Acyl-protein synthetase LuxE" evidence="1">
    <location>
        <begin position="179"/>
        <end position="344"/>
    </location>
</feature>
<reference evidence="2 3" key="1">
    <citation type="submission" date="2018-06" db="EMBL/GenBank/DDBJ databases">
        <title>Complete genome of Desulfovibrio indonesiensis P37SLT.</title>
        <authorList>
            <person name="Crispim J.S."/>
            <person name="Vidigal P.M.P."/>
            <person name="Silva L.C.F."/>
            <person name="Laguardia C.N."/>
            <person name="Araujo L.C."/>
            <person name="Dias R.S."/>
            <person name="Sousa M.P."/>
            <person name="Paula S.O."/>
            <person name="Silva C."/>
        </authorList>
    </citation>
    <scope>NUCLEOTIDE SEQUENCE [LARGE SCALE GENOMIC DNA]</scope>
    <source>
        <strain evidence="2 3">P37SLT</strain>
    </source>
</reference>
<name>A0A7M3MIC3_9BACT</name>
<keyword evidence="3" id="KW-1185">Reference proteome</keyword>
<evidence type="ECO:0000313" key="3">
    <source>
        <dbReference type="Proteomes" id="UP000448292"/>
    </source>
</evidence>
<evidence type="ECO:0000313" key="2">
    <source>
        <dbReference type="EMBL" id="TVM19207.1"/>
    </source>
</evidence>
<protein>
    <recommendedName>
        <fullName evidence="1">Acyl-protein synthetase LuxE domain-containing protein</fullName>
    </recommendedName>
</protein>
<gene>
    <name evidence="2" type="ORF">DPQ33_02275</name>
</gene>
<proteinExistence type="predicted"/>
<accession>A0A7M3MIC3</accession>